<dbReference type="AlphaFoldDB" id="A0AAN7BCH7"/>
<keyword evidence="3" id="KW-1185">Reference proteome</keyword>
<evidence type="ECO:0000256" key="1">
    <source>
        <dbReference type="SAM" id="Phobius"/>
    </source>
</evidence>
<feature type="transmembrane region" description="Helical" evidence="1">
    <location>
        <begin position="249"/>
        <end position="272"/>
    </location>
</feature>
<reference evidence="2" key="2">
    <citation type="submission" date="2023-05" db="EMBL/GenBank/DDBJ databases">
        <authorList>
            <consortium name="Lawrence Berkeley National Laboratory"/>
            <person name="Steindorff A."/>
            <person name="Hensen N."/>
            <person name="Bonometti L."/>
            <person name="Westerberg I."/>
            <person name="Brannstrom I.O."/>
            <person name="Guillou S."/>
            <person name="Cros-Aarteil S."/>
            <person name="Calhoun S."/>
            <person name="Haridas S."/>
            <person name="Kuo A."/>
            <person name="Mondo S."/>
            <person name="Pangilinan J."/>
            <person name="Riley R."/>
            <person name="Labutti K."/>
            <person name="Andreopoulos B."/>
            <person name="Lipzen A."/>
            <person name="Chen C."/>
            <person name="Yanf M."/>
            <person name="Daum C."/>
            <person name="Ng V."/>
            <person name="Clum A."/>
            <person name="Ohm R."/>
            <person name="Martin F."/>
            <person name="Silar P."/>
            <person name="Natvig D."/>
            <person name="Lalanne C."/>
            <person name="Gautier V."/>
            <person name="Ament-Velasquez S.L."/>
            <person name="Kruys A."/>
            <person name="Hutchinson M.I."/>
            <person name="Powell A.J."/>
            <person name="Barry K."/>
            <person name="Miller A.N."/>
            <person name="Grigoriev I.V."/>
            <person name="Debuchy R."/>
            <person name="Gladieux P."/>
            <person name="Thoren M.H."/>
            <person name="Johannesson H."/>
        </authorList>
    </citation>
    <scope>NUCLEOTIDE SEQUENCE</scope>
    <source>
        <strain evidence="2">CBS 990.96</strain>
    </source>
</reference>
<keyword evidence="1" id="KW-0472">Membrane</keyword>
<keyword evidence="1" id="KW-0812">Transmembrane</keyword>
<accession>A0AAN7BCH7</accession>
<comment type="caution">
    <text evidence="2">The sequence shown here is derived from an EMBL/GenBank/DDBJ whole genome shotgun (WGS) entry which is preliminary data.</text>
</comment>
<dbReference type="EMBL" id="MU865663">
    <property type="protein sequence ID" value="KAK4220701.1"/>
    <property type="molecule type" value="Genomic_DNA"/>
</dbReference>
<evidence type="ECO:0000313" key="3">
    <source>
        <dbReference type="Proteomes" id="UP001301958"/>
    </source>
</evidence>
<proteinExistence type="predicted"/>
<keyword evidence="1" id="KW-1133">Transmembrane helix</keyword>
<gene>
    <name evidence="2" type="ORF">QBC38DRAFT_462306</name>
</gene>
<evidence type="ECO:0000313" key="2">
    <source>
        <dbReference type="EMBL" id="KAK4220701.1"/>
    </source>
</evidence>
<sequence length="299" mass="32803">MDDSNPFSEIPLPTPTVFTITNIHAIKSPSTTTSSTTTTTKSKTSFPPLTTPWTRPSYCTDLFTTTSTITTVGGTQNPITSTIPLVLPDTAHPSFSLCHAPGYDLHNYSFSPGVCPSGWTAYNLASSWTTATYTSFAHCCDKGYTFGYGNPISGSTSVPACFRSAKGTSKKAKATATPGARTYAFEEYLPNGVQMHEAYHVLWESRDVSMLEPSPPKTLCEGRAMEKWVPGEKVPKCPYDGAMQGWESVFWFLAVGLPLIIVFSCVGCCACCRWRNRRLKRKVDKENKIREESRNVVAV</sequence>
<organism evidence="2 3">
    <name type="scientific">Podospora fimiseda</name>
    <dbReference type="NCBI Taxonomy" id="252190"/>
    <lineage>
        <taxon>Eukaryota</taxon>
        <taxon>Fungi</taxon>
        <taxon>Dikarya</taxon>
        <taxon>Ascomycota</taxon>
        <taxon>Pezizomycotina</taxon>
        <taxon>Sordariomycetes</taxon>
        <taxon>Sordariomycetidae</taxon>
        <taxon>Sordariales</taxon>
        <taxon>Podosporaceae</taxon>
        <taxon>Podospora</taxon>
    </lineage>
</organism>
<dbReference type="Proteomes" id="UP001301958">
    <property type="component" value="Unassembled WGS sequence"/>
</dbReference>
<reference evidence="2" key="1">
    <citation type="journal article" date="2023" name="Mol. Phylogenet. Evol.">
        <title>Genome-scale phylogeny and comparative genomics of the fungal order Sordariales.</title>
        <authorList>
            <person name="Hensen N."/>
            <person name="Bonometti L."/>
            <person name="Westerberg I."/>
            <person name="Brannstrom I.O."/>
            <person name="Guillou S."/>
            <person name="Cros-Aarteil S."/>
            <person name="Calhoun S."/>
            <person name="Haridas S."/>
            <person name="Kuo A."/>
            <person name="Mondo S."/>
            <person name="Pangilinan J."/>
            <person name="Riley R."/>
            <person name="LaButti K."/>
            <person name="Andreopoulos B."/>
            <person name="Lipzen A."/>
            <person name="Chen C."/>
            <person name="Yan M."/>
            <person name="Daum C."/>
            <person name="Ng V."/>
            <person name="Clum A."/>
            <person name="Steindorff A."/>
            <person name="Ohm R.A."/>
            <person name="Martin F."/>
            <person name="Silar P."/>
            <person name="Natvig D.O."/>
            <person name="Lalanne C."/>
            <person name="Gautier V."/>
            <person name="Ament-Velasquez S.L."/>
            <person name="Kruys A."/>
            <person name="Hutchinson M.I."/>
            <person name="Powell A.J."/>
            <person name="Barry K."/>
            <person name="Miller A.N."/>
            <person name="Grigoriev I.V."/>
            <person name="Debuchy R."/>
            <person name="Gladieux P."/>
            <person name="Hiltunen Thoren M."/>
            <person name="Johannesson H."/>
        </authorList>
    </citation>
    <scope>NUCLEOTIDE SEQUENCE</scope>
    <source>
        <strain evidence="2">CBS 990.96</strain>
    </source>
</reference>
<protein>
    <submittedName>
        <fullName evidence="2">Uncharacterized protein</fullName>
    </submittedName>
</protein>
<name>A0AAN7BCH7_9PEZI</name>